<reference evidence="5" key="2">
    <citation type="submission" date="2020-01" db="EMBL/GenBank/DDBJ databases">
        <authorList>
            <person name="Korhonen P.K.K."/>
            <person name="Guangxu M.G."/>
            <person name="Wang T.W."/>
            <person name="Stroehlein A.J.S."/>
            <person name="Young N.D."/>
            <person name="Ang C.-S.A."/>
            <person name="Fernando D.W.F."/>
            <person name="Lu H.L."/>
            <person name="Taylor S.T."/>
            <person name="Ehtesham M.E.M."/>
            <person name="Najaraj S.H.N."/>
            <person name="Harsha G.H.G."/>
            <person name="Madugundu A.M."/>
            <person name="Renuse S.R."/>
            <person name="Holt D.H."/>
            <person name="Pandey A.P."/>
            <person name="Papenfuss A.P."/>
            <person name="Gasser R.B.G."/>
            <person name="Fischer K.F."/>
        </authorList>
    </citation>
    <scope>NUCLEOTIDE SEQUENCE</scope>
    <source>
        <strain evidence="5">SSS_KF_BRIS2020</strain>
    </source>
</reference>
<feature type="domain" description="AN1-type" evidence="4">
    <location>
        <begin position="75"/>
        <end position="114"/>
    </location>
</feature>
<dbReference type="InterPro" id="IPR035896">
    <property type="entry name" value="AN1-like_Znf"/>
</dbReference>
<dbReference type="PANTHER" id="PTHR14677:SF20">
    <property type="entry name" value="ZINC FINGER AN1-TYPE CONTAINING 2A-RELATED"/>
    <property type="match status" value="1"/>
</dbReference>
<dbReference type="OrthoDB" id="25675at2759"/>
<reference evidence="7" key="1">
    <citation type="journal article" date="2020" name="PLoS Negl. Trop. Dis.">
        <title>High-quality nuclear genome for Sarcoptes scabiei-A critical resource for a neglected parasite.</title>
        <authorList>
            <person name="Korhonen P.K."/>
            <person name="Gasser R.B."/>
            <person name="Ma G."/>
            <person name="Wang T."/>
            <person name="Stroehlein A.J."/>
            <person name="Young N.D."/>
            <person name="Ang C.S."/>
            <person name="Fernando D.D."/>
            <person name="Lu H.C."/>
            <person name="Taylor S."/>
            <person name="Reynolds S.L."/>
            <person name="Mofiz E."/>
            <person name="Najaraj S.H."/>
            <person name="Gowda H."/>
            <person name="Madugundu A."/>
            <person name="Renuse S."/>
            <person name="Holt D."/>
            <person name="Pandey A."/>
            <person name="Papenfuss A.T."/>
            <person name="Fischer K."/>
        </authorList>
    </citation>
    <scope>NUCLEOTIDE SEQUENCE [LARGE SCALE GENOMIC DNA]</scope>
</reference>
<dbReference type="GO" id="GO:0005737">
    <property type="term" value="C:cytoplasm"/>
    <property type="evidence" value="ECO:0007669"/>
    <property type="project" value="TreeGrafter"/>
</dbReference>
<evidence type="ECO:0000313" key="6">
    <source>
        <dbReference type="EnsemblMetazoa" id="KAF7492540.1"/>
    </source>
</evidence>
<dbReference type="GO" id="GO:0001522">
    <property type="term" value="P:pseudouridine synthesis"/>
    <property type="evidence" value="ECO:0007669"/>
    <property type="project" value="InterPro"/>
</dbReference>
<evidence type="ECO:0000256" key="1">
    <source>
        <dbReference type="ARBA" id="ARBA00022723"/>
    </source>
</evidence>
<dbReference type="SUPFAM" id="SSF118310">
    <property type="entry name" value="AN1-like Zinc finger"/>
    <property type="match status" value="1"/>
</dbReference>
<evidence type="ECO:0000259" key="4">
    <source>
        <dbReference type="SMART" id="SM00154"/>
    </source>
</evidence>
<dbReference type="Pfam" id="PF25327">
    <property type="entry name" value="UBL_ZFAND1"/>
    <property type="match status" value="1"/>
</dbReference>
<accession>A0A834VEE7</accession>
<reference evidence="6" key="3">
    <citation type="submission" date="2022-06" db="UniProtKB">
        <authorList>
            <consortium name="EnsemblMetazoa"/>
        </authorList>
    </citation>
    <scope>IDENTIFICATION</scope>
</reference>
<keyword evidence="2" id="KW-0863">Zinc-finger</keyword>
<evidence type="ECO:0000313" key="5">
    <source>
        <dbReference type="EMBL" id="KAF7492540.1"/>
    </source>
</evidence>
<dbReference type="Gene3D" id="4.10.80.300">
    <property type="match status" value="1"/>
</dbReference>
<sequence>MYLMYYLDENKNRIYTMAKVDPFGRPTFSAHPDYLYVKCQRCGEVFCKNHCQNHSCLPESPYVKDFDFSKNFVKCDHCKISIIITQSVVCSECSRRFCLPHRHQKDHNCLSLQTKSYNDLIDRNDKTVHEQILAKLGSNCKSGVLLKNRGTKNNALATKVLLMKLKSRASGDEAIPIEERLYFNLKFIQNEVSSNQKGKYFDEVPIFLCKEWSIGKCVDWIAKKFSLINRNNEPDKPKLILMNHDTRIDLANHNCCTSTERDYFCFKHILKDLLEAKILENACTLKIKYV</sequence>
<evidence type="ECO:0000313" key="7">
    <source>
        <dbReference type="Proteomes" id="UP000070412"/>
    </source>
</evidence>
<gene>
    <name evidence="5" type="ORF">SSS_2806</name>
</gene>
<dbReference type="InterPro" id="IPR036756">
    <property type="entry name" value="H/ACA_rnp_Nop10_sf"/>
</dbReference>
<dbReference type="AlphaFoldDB" id="A0A834VEE7"/>
<dbReference type="EMBL" id="WVUK01000056">
    <property type="protein sequence ID" value="KAF7492540.1"/>
    <property type="molecule type" value="Genomic_DNA"/>
</dbReference>
<dbReference type="SMART" id="SM00154">
    <property type="entry name" value="ZnF_AN1"/>
    <property type="match status" value="1"/>
</dbReference>
<dbReference type="InterPro" id="IPR000058">
    <property type="entry name" value="Znf_AN1"/>
</dbReference>
<dbReference type="SUPFAM" id="SSF144210">
    <property type="entry name" value="Nop10-like SnoRNP"/>
    <property type="match status" value="1"/>
</dbReference>
<dbReference type="GO" id="GO:0042254">
    <property type="term" value="P:ribosome biogenesis"/>
    <property type="evidence" value="ECO:0007669"/>
    <property type="project" value="InterPro"/>
</dbReference>
<name>A0A834VEE7_SARSC</name>
<dbReference type="Gene3D" id="4.10.1110.10">
    <property type="entry name" value="AN1-like Zinc finger"/>
    <property type="match status" value="1"/>
</dbReference>
<dbReference type="GO" id="GO:0008270">
    <property type="term" value="F:zinc ion binding"/>
    <property type="evidence" value="ECO:0007669"/>
    <property type="project" value="UniProtKB-KW"/>
</dbReference>
<keyword evidence="3" id="KW-0862">Zinc</keyword>
<keyword evidence="7" id="KW-1185">Reference proteome</keyword>
<dbReference type="GO" id="GO:0030515">
    <property type="term" value="F:snoRNA binding"/>
    <property type="evidence" value="ECO:0007669"/>
    <property type="project" value="InterPro"/>
</dbReference>
<dbReference type="PANTHER" id="PTHR14677">
    <property type="entry name" value="ARSENITE INDUCUBLE RNA ASSOCIATED PROTEIN AIP-1-RELATED"/>
    <property type="match status" value="1"/>
</dbReference>
<keyword evidence="1" id="KW-0479">Metal-binding</keyword>
<dbReference type="Proteomes" id="UP000070412">
    <property type="component" value="Unassembled WGS sequence"/>
</dbReference>
<proteinExistence type="predicted"/>
<evidence type="ECO:0000256" key="3">
    <source>
        <dbReference type="ARBA" id="ARBA00022833"/>
    </source>
</evidence>
<evidence type="ECO:0000256" key="2">
    <source>
        <dbReference type="ARBA" id="ARBA00022771"/>
    </source>
</evidence>
<dbReference type="InterPro" id="IPR057358">
    <property type="entry name" value="UBL_ZFAND1-like"/>
</dbReference>
<organism evidence="5">
    <name type="scientific">Sarcoptes scabiei</name>
    <name type="common">Itch mite</name>
    <name type="synonym">Acarus scabiei</name>
    <dbReference type="NCBI Taxonomy" id="52283"/>
    <lineage>
        <taxon>Eukaryota</taxon>
        <taxon>Metazoa</taxon>
        <taxon>Ecdysozoa</taxon>
        <taxon>Arthropoda</taxon>
        <taxon>Chelicerata</taxon>
        <taxon>Arachnida</taxon>
        <taxon>Acari</taxon>
        <taxon>Acariformes</taxon>
        <taxon>Sarcoptiformes</taxon>
        <taxon>Astigmata</taxon>
        <taxon>Psoroptidia</taxon>
        <taxon>Sarcoptoidea</taxon>
        <taxon>Sarcoptidae</taxon>
        <taxon>Sarcoptinae</taxon>
        <taxon>Sarcoptes</taxon>
    </lineage>
</organism>
<protein>
    <submittedName>
        <fullName evidence="5">AN1-type zinc finger protein 1</fullName>
    </submittedName>
</protein>
<dbReference type="EnsemblMetazoa" id="SSS_2806s_mrna">
    <property type="protein sequence ID" value="KAF7492540.1"/>
    <property type="gene ID" value="SSS_2806"/>
</dbReference>